<dbReference type="SUPFAM" id="SSF48371">
    <property type="entry name" value="ARM repeat"/>
    <property type="match status" value="1"/>
</dbReference>
<comment type="similarity">
    <text evidence="2">Belongs to the importin beta family.</text>
</comment>
<dbReference type="Gene3D" id="1.25.10.10">
    <property type="entry name" value="Leucine-rich Repeat Variant"/>
    <property type="match status" value="1"/>
</dbReference>
<dbReference type="Pfam" id="PF03810">
    <property type="entry name" value="IBN_N"/>
    <property type="match status" value="1"/>
</dbReference>
<dbReference type="PANTHER" id="PTHR10997">
    <property type="entry name" value="IMPORTIN-7, 8, 11"/>
    <property type="match status" value="1"/>
</dbReference>
<dbReference type="GO" id="GO:0005635">
    <property type="term" value="C:nuclear envelope"/>
    <property type="evidence" value="ECO:0007669"/>
    <property type="project" value="TreeGrafter"/>
</dbReference>
<proteinExistence type="inferred from homology"/>
<evidence type="ECO:0000259" key="5">
    <source>
        <dbReference type="PROSITE" id="PS50166"/>
    </source>
</evidence>
<dbReference type="FunFam" id="1.25.10.10:FF:000362">
    <property type="entry name" value="Importin 11, putative"/>
    <property type="match status" value="1"/>
</dbReference>
<dbReference type="OMA" id="SFHYVFH"/>
<dbReference type="Pfam" id="PF25758">
    <property type="entry name" value="TPR_IPO11"/>
    <property type="match status" value="1"/>
</dbReference>
<evidence type="ECO:0000313" key="6">
    <source>
        <dbReference type="EMBL" id="OQD75254.1"/>
    </source>
</evidence>
<dbReference type="EMBL" id="MDYL01000008">
    <property type="protein sequence ID" value="OQD75254.1"/>
    <property type="molecule type" value="Genomic_DNA"/>
</dbReference>
<dbReference type="InterPro" id="IPR001494">
    <property type="entry name" value="Importin-beta_N"/>
</dbReference>
<dbReference type="GO" id="GO:0006606">
    <property type="term" value="P:protein import into nucleus"/>
    <property type="evidence" value="ECO:0007669"/>
    <property type="project" value="TreeGrafter"/>
</dbReference>
<keyword evidence="3" id="KW-0813">Transport</keyword>
<dbReference type="OrthoDB" id="361693at2759"/>
<dbReference type="Proteomes" id="UP000191522">
    <property type="component" value="Unassembled WGS sequence"/>
</dbReference>
<evidence type="ECO:0000256" key="2">
    <source>
        <dbReference type="ARBA" id="ARBA00007991"/>
    </source>
</evidence>
<comment type="caution">
    <text evidence="6">The sequence shown here is derived from an EMBL/GenBank/DDBJ whole genome shotgun (WGS) entry which is preliminary data.</text>
</comment>
<protein>
    <recommendedName>
        <fullName evidence="5">Importin N-terminal domain-containing protein</fullName>
    </recommendedName>
</protein>
<feature type="domain" description="Importin N-terminal" evidence="5">
    <location>
        <begin position="37"/>
        <end position="109"/>
    </location>
</feature>
<evidence type="ECO:0000256" key="1">
    <source>
        <dbReference type="ARBA" id="ARBA00004123"/>
    </source>
</evidence>
<dbReference type="PROSITE" id="PS50166">
    <property type="entry name" value="IMPORTIN_B_NT"/>
    <property type="match status" value="1"/>
</dbReference>
<dbReference type="PANTHER" id="PTHR10997:SF7">
    <property type="entry name" value="IMPORTIN-11"/>
    <property type="match status" value="1"/>
</dbReference>
<dbReference type="InterPro" id="IPR011989">
    <property type="entry name" value="ARM-like"/>
</dbReference>
<dbReference type="InterPro" id="IPR058669">
    <property type="entry name" value="TPR_IPO7/11-like"/>
</dbReference>
<keyword evidence="7" id="KW-1185">Reference proteome</keyword>
<dbReference type="GO" id="GO:0005829">
    <property type="term" value="C:cytosol"/>
    <property type="evidence" value="ECO:0007669"/>
    <property type="project" value="TreeGrafter"/>
</dbReference>
<dbReference type="InterPro" id="IPR016024">
    <property type="entry name" value="ARM-type_fold"/>
</dbReference>
<dbReference type="GO" id="GO:0031267">
    <property type="term" value="F:small GTPase binding"/>
    <property type="evidence" value="ECO:0007669"/>
    <property type="project" value="InterPro"/>
</dbReference>
<dbReference type="SMART" id="SM00913">
    <property type="entry name" value="IBN_N"/>
    <property type="match status" value="1"/>
</dbReference>
<keyword evidence="4" id="KW-0539">Nucleus</keyword>
<evidence type="ECO:0000313" key="7">
    <source>
        <dbReference type="Proteomes" id="UP000191522"/>
    </source>
</evidence>
<name>A0A1V6PE25_PENDC</name>
<sequence>MTDMIEVPGEASPMSQSNVLNALVLAASSTQQQVQTGTKQLQYWEKQKLYYPTLQNIFVDYSLPTEVRYLAIIQLKHGIDRFWRKTAANAIIKEEKEQIKMRALEAGIFEPERQLALQNALMVAKILRYEFPHDWPDAITSLLSFLRSATRPDANPQELPRTLLMLLQIIKELSTARIQRTRVHLQSVSPELFQVLGNIYVEKISQWISILDQGVGNESSLESMEQSLMCLKVLRRLIISGYEHPGRHSEVKDFWQLSFEHFARLSSSVEQAAAHLPEPVTKAIEKHTLQLSKLHVEMAKTHPASFAMFPNSISLVNLYWALVVRLSESYVSLGADADAEAEGQSLPEKTGLRALLLVRACARMAFNPVQTFKYQTPQDKEERKQAVERIKKELFTHDLVLNVMETLVTQFFKFRNVDFQEWEAEPESWVQREEVSSEAWEFSIRSCSEKLFLDLVIHFKDLLIPRLLSVFHNFANTENRDVVLKDSLYSAIGLAAASLEQHLNFNEFLQGTMVTEVQIQDQQYRLLRRRIALVLGQWVPVKYGDLNTDAIFQIFQHLLNRADPLNDLVVRITAGRQLSYVLDPYEFTAAHFMPFAQSIFGNLMSLVQEVELSETKMGLLETVRVAVVKMEHHIAPFADQILSLLPPLWEESGDEHLMKQAILTLLSSLINSLKQESVRYHSLILPLIQSSVHPESETLVYLLDEALELWTAIIQSTPTPSPDILALLPSVFPILQSGTDSAPQALQIVESYILLAPQEVFKHEYRTPLLVALQELLSHTTRQRIGVVPRLVEMLIRSGEAVDGGSDETYKAISQSLLQSSFLRSILEGLHSAYEASETTGPNRKTSNVSGVVETDYFSVIARLALASPVIFASAVAAAIQGDNVQSPYKDLSWLLKEWFAHYDNISSVNQKKLHVLALTQLLRLKQNPPNPSAPDLPADFLRPFLQSYLTVWTDLILELAEGGQDPNADYLVFWNAPAGSATAVAEASDEVEPPESRRRRDWGNSDIIHRFPIRDFVREHLQQLIVACGGPETFQADWLANVDADVVSAFGALGLI</sequence>
<gene>
    <name evidence="6" type="ORF">PENDEC_c008G01361</name>
</gene>
<evidence type="ECO:0000256" key="3">
    <source>
        <dbReference type="ARBA" id="ARBA00022448"/>
    </source>
</evidence>
<dbReference type="AlphaFoldDB" id="A0A1V6PE25"/>
<evidence type="ECO:0000256" key="4">
    <source>
        <dbReference type="ARBA" id="ARBA00023242"/>
    </source>
</evidence>
<organism evidence="6 7">
    <name type="scientific">Penicillium decumbens</name>
    <dbReference type="NCBI Taxonomy" id="69771"/>
    <lineage>
        <taxon>Eukaryota</taxon>
        <taxon>Fungi</taxon>
        <taxon>Dikarya</taxon>
        <taxon>Ascomycota</taxon>
        <taxon>Pezizomycotina</taxon>
        <taxon>Eurotiomycetes</taxon>
        <taxon>Eurotiomycetidae</taxon>
        <taxon>Eurotiales</taxon>
        <taxon>Aspergillaceae</taxon>
        <taxon>Penicillium</taxon>
    </lineage>
</organism>
<comment type="subcellular location">
    <subcellularLocation>
        <location evidence="1">Nucleus</location>
    </subcellularLocation>
</comment>
<reference evidence="7" key="1">
    <citation type="journal article" date="2017" name="Nat. Microbiol.">
        <title>Global analysis of biosynthetic gene clusters reveals vast potential of secondary metabolite production in Penicillium species.</title>
        <authorList>
            <person name="Nielsen J.C."/>
            <person name="Grijseels S."/>
            <person name="Prigent S."/>
            <person name="Ji B."/>
            <person name="Dainat J."/>
            <person name="Nielsen K.F."/>
            <person name="Frisvad J.C."/>
            <person name="Workman M."/>
            <person name="Nielsen J."/>
        </authorList>
    </citation>
    <scope>NUCLEOTIDE SEQUENCE [LARGE SCALE GENOMIC DNA]</scope>
    <source>
        <strain evidence="7">IBT 11843</strain>
    </source>
</reference>
<accession>A0A1V6PE25</accession>
<dbReference type="STRING" id="69771.A0A1V6PE25"/>